<dbReference type="Proteomes" id="UP000676336">
    <property type="component" value="Unassembled WGS sequence"/>
</dbReference>
<gene>
    <name evidence="2" type="ORF">SMN809_LOCUS60449</name>
</gene>
<dbReference type="EMBL" id="CAJOBI010235711">
    <property type="protein sequence ID" value="CAF5074385.1"/>
    <property type="molecule type" value="Genomic_DNA"/>
</dbReference>
<name>A0A8S3EG10_9BILA</name>
<reference evidence="2" key="1">
    <citation type="submission" date="2021-02" db="EMBL/GenBank/DDBJ databases">
        <authorList>
            <person name="Nowell W R."/>
        </authorList>
    </citation>
    <scope>NUCLEOTIDE SEQUENCE</scope>
</reference>
<accession>A0A8S3EG10</accession>
<organism evidence="2 3">
    <name type="scientific">Rotaria magnacalcarata</name>
    <dbReference type="NCBI Taxonomy" id="392030"/>
    <lineage>
        <taxon>Eukaryota</taxon>
        <taxon>Metazoa</taxon>
        <taxon>Spiralia</taxon>
        <taxon>Gnathifera</taxon>
        <taxon>Rotifera</taxon>
        <taxon>Eurotatoria</taxon>
        <taxon>Bdelloidea</taxon>
        <taxon>Philodinida</taxon>
        <taxon>Philodinidae</taxon>
        <taxon>Rotaria</taxon>
    </lineage>
</organism>
<protein>
    <submittedName>
        <fullName evidence="2">Uncharacterized protein</fullName>
    </submittedName>
</protein>
<comment type="caution">
    <text evidence="2">The sequence shown here is derived from an EMBL/GenBank/DDBJ whole genome shotgun (WGS) entry which is preliminary data.</text>
</comment>
<proteinExistence type="predicted"/>
<evidence type="ECO:0000313" key="3">
    <source>
        <dbReference type="Proteomes" id="UP000676336"/>
    </source>
</evidence>
<evidence type="ECO:0000256" key="1">
    <source>
        <dbReference type="SAM" id="MobiDB-lite"/>
    </source>
</evidence>
<sequence length="47" mass="4710">MFSVSWFGLDRSDPQGAGPGASSSHWNVGSQGACVAAAQPDQCGLDG</sequence>
<feature type="region of interest" description="Disordered" evidence="1">
    <location>
        <begin position="1"/>
        <end position="27"/>
    </location>
</feature>
<evidence type="ECO:0000313" key="2">
    <source>
        <dbReference type="EMBL" id="CAF5074385.1"/>
    </source>
</evidence>
<dbReference type="AlphaFoldDB" id="A0A8S3EG10"/>
<feature type="non-terminal residue" evidence="2">
    <location>
        <position position="47"/>
    </location>
</feature>